<dbReference type="Gene3D" id="3.30.40.10">
    <property type="entry name" value="Zinc/RING finger domain, C3HC4 (zinc finger)"/>
    <property type="match status" value="1"/>
</dbReference>
<evidence type="ECO:0000313" key="3">
    <source>
        <dbReference type="Proteomes" id="UP001642484"/>
    </source>
</evidence>
<reference evidence="1 3" key="1">
    <citation type="submission" date="2024-02" db="EMBL/GenBank/DDBJ databases">
        <authorList>
            <person name="Chen Y."/>
            <person name="Shah S."/>
            <person name="Dougan E. K."/>
            <person name="Thang M."/>
            <person name="Chan C."/>
        </authorList>
    </citation>
    <scope>NUCLEOTIDE SEQUENCE [LARGE SCALE GENOMIC DNA]</scope>
</reference>
<dbReference type="InterPro" id="IPR001841">
    <property type="entry name" value="Znf_RING"/>
</dbReference>
<accession>A0ABP0KTD0</accession>
<evidence type="ECO:0000313" key="2">
    <source>
        <dbReference type="EMBL" id="CAK9035035.1"/>
    </source>
</evidence>
<protein>
    <submittedName>
        <fullName evidence="1">Uncharacterized protein</fullName>
    </submittedName>
</protein>
<dbReference type="SUPFAM" id="SSF57850">
    <property type="entry name" value="RING/U-box"/>
    <property type="match status" value="1"/>
</dbReference>
<name>A0ABP0KTD0_9DINO</name>
<comment type="caution">
    <text evidence="1">The sequence shown here is derived from an EMBL/GenBank/DDBJ whole genome shotgun (WGS) entry which is preliminary data.</text>
</comment>
<dbReference type="Proteomes" id="UP001642484">
    <property type="component" value="Unassembled WGS sequence"/>
</dbReference>
<keyword evidence="3" id="KW-1185">Reference proteome</keyword>
<organism evidence="1 3">
    <name type="scientific">Durusdinium trenchii</name>
    <dbReference type="NCBI Taxonomy" id="1381693"/>
    <lineage>
        <taxon>Eukaryota</taxon>
        <taxon>Sar</taxon>
        <taxon>Alveolata</taxon>
        <taxon>Dinophyceae</taxon>
        <taxon>Suessiales</taxon>
        <taxon>Symbiodiniaceae</taxon>
        <taxon>Durusdinium</taxon>
    </lineage>
</organism>
<dbReference type="EMBL" id="CAXAMN010011336">
    <property type="protein sequence ID" value="CAK9035035.1"/>
    <property type="molecule type" value="Genomic_DNA"/>
</dbReference>
<dbReference type="EMBL" id="CAXAMN010009668">
    <property type="protein sequence ID" value="CAK9029463.1"/>
    <property type="molecule type" value="Genomic_DNA"/>
</dbReference>
<evidence type="ECO:0000313" key="1">
    <source>
        <dbReference type="EMBL" id="CAK9029463.1"/>
    </source>
</evidence>
<dbReference type="Pfam" id="PF13639">
    <property type="entry name" value="zf-RING_2"/>
    <property type="match status" value="1"/>
</dbReference>
<sequence>MADDQEMCLICYEDIFQKPIAALCCGHVYHRECITGWLRASKLPGDQGECPQCKQRTAVDEMRLLEYDTVAPLQSSVVELLAERSGTSEQRQRTQVDLCQQWQQTSTELPKSREERLAAELEAEECKLQRRGLQENSNFEEEELAVLREERQERQCRCAEMRAHLDIQNQKHGKLKLPVLARQEQEALEEERRKLRQVGPHERSQLLHSALVSALRQEADAQRLSLDRQKAAEEAELMMSRLRQEVEKLRQQVEVMQAVERTCQRMDDRSEARQVSKVKGTSLAEFKRQLSRSYSNLSISSESASPWKSNRDERPPSSPESIHTAASVDQRPVATPSGSKRSMLWRPEEEEEDMGVFDRTAKRPRKAHGFGKATRPERSASGTPTPTGGEPPTGRLRVAQKSNSLKVLFGKQ</sequence>
<proteinExistence type="predicted"/>
<dbReference type="InterPro" id="IPR013083">
    <property type="entry name" value="Znf_RING/FYVE/PHD"/>
</dbReference>
<dbReference type="PROSITE" id="PS50089">
    <property type="entry name" value="ZF_RING_2"/>
    <property type="match status" value="1"/>
</dbReference>
<dbReference type="SMART" id="SM00184">
    <property type="entry name" value="RING"/>
    <property type="match status" value="1"/>
</dbReference>
<gene>
    <name evidence="1" type="ORF">CCMP2556_LOCUS17489</name>
    <name evidence="2" type="ORF">CCMP2556_LOCUS19747</name>
</gene>